<feature type="region of interest" description="Disordered" evidence="11">
    <location>
        <begin position="577"/>
        <end position="642"/>
    </location>
</feature>
<proteinExistence type="predicted"/>
<keyword evidence="16" id="KW-1185">Reference proteome</keyword>
<reference evidence="15" key="1">
    <citation type="submission" date="2023-07" db="EMBL/GenBank/DDBJ databases">
        <title>Sequencing the genomes of 1000 actinobacteria strains.</title>
        <authorList>
            <person name="Klenk H.-P."/>
        </authorList>
    </citation>
    <scope>NUCLEOTIDE SEQUENCE</scope>
    <source>
        <strain evidence="15">DSM 13068</strain>
    </source>
</reference>
<gene>
    <name evidence="15" type="ORF">J2S67_001831</name>
</gene>
<dbReference type="Gene3D" id="3.30.200.20">
    <property type="entry name" value="Phosphorylase Kinase, domain 1"/>
    <property type="match status" value="1"/>
</dbReference>
<evidence type="ECO:0000313" key="16">
    <source>
        <dbReference type="Proteomes" id="UP001180715"/>
    </source>
</evidence>
<dbReference type="CDD" id="cd14014">
    <property type="entry name" value="STKc_PknB_like"/>
    <property type="match status" value="1"/>
</dbReference>
<dbReference type="PROSITE" id="PS50011">
    <property type="entry name" value="PROTEIN_KINASE_DOM"/>
    <property type="match status" value="1"/>
</dbReference>
<dbReference type="Proteomes" id="UP001180715">
    <property type="component" value="Unassembled WGS sequence"/>
</dbReference>
<keyword evidence="12" id="KW-0472">Membrane</keyword>
<dbReference type="Gene3D" id="1.10.510.10">
    <property type="entry name" value="Transferase(Phosphotransferase) domain 1"/>
    <property type="match status" value="1"/>
</dbReference>
<feature type="region of interest" description="Disordered" evidence="11">
    <location>
        <begin position="1"/>
        <end position="25"/>
    </location>
</feature>
<dbReference type="Pfam" id="PF00069">
    <property type="entry name" value="Pkinase"/>
    <property type="match status" value="1"/>
</dbReference>
<feature type="compositionally biased region" description="Acidic residues" evidence="11">
    <location>
        <begin position="613"/>
        <end position="632"/>
    </location>
</feature>
<evidence type="ECO:0000313" key="15">
    <source>
        <dbReference type="EMBL" id="MDR7294563.1"/>
    </source>
</evidence>
<accession>A0ABU1Z269</accession>
<keyword evidence="3 15" id="KW-0808">Transferase</keyword>
<dbReference type="PANTHER" id="PTHR43289:SF6">
    <property type="entry name" value="SERINE_THREONINE-PROTEIN KINASE NEKL-3"/>
    <property type="match status" value="1"/>
</dbReference>
<dbReference type="EMBL" id="JAVDXX010000001">
    <property type="protein sequence ID" value="MDR7294563.1"/>
    <property type="molecule type" value="Genomic_DNA"/>
</dbReference>
<keyword evidence="12" id="KW-0812">Transmembrane</keyword>
<keyword evidence="6 15" id="KW-0418">Kinase</keyword>
<evidence type="ECO:0000256" key="1">
    <source>
        <dbReference type="ARBA" id="ARBA00012513"/>
    </source>
</evidence>
<dbReference type="EC" id="2.7.11.1" evidence="1"/>
<evidence type="ECO:0000256" key="8">
    <source>
        <dbReference type="ARBA" id="ARBA00047899"/>
    </source>
</evidence>
<keyword evidence="12" id="KW-1133">Transmembrane helix</keyword>
<dbReference type="PROSITE" id="PS00107">
    <property type="entry name" value="PROTEIN_KINASE_ATP"/>
    <property type="match status" value="1"/>
</dbReference>
<evidence type="ECO:0000259" key="14">
    <source>
        <dbReference type="PROSITE" id="PS51178"/>
    </source>
</evidence>
<dbReference type="InterPro" id="IPR011009">
    <property type="entry name" value="Kinase-like_dom_sf"/>
</dbReference>
<sequence length="642" mass="69495">MTEDEQQDRPRHREEEQAAQPRQHTLNGRYELDRLIGRGGMADVWLARDVLLGRDVAVKILRSDLARDPIFQARFRREAKAVAGLNDPTIVSVFDTGDTDVRIPGEHSSLKVPFIVMEYVAGHTLKERLKHGPLSQKDAINATLGVLAALSSSHKQGIVHRDIKPANVMVTNSGSIKVMDFGIARALADSAATMTQPQTVVGTAQYLSPEQARGDDVDQRSDLYSAGCLLFELLTGRPPFQGDSPVSVAYQHVSEAPPRAQRFNPEIPQAMEELLQVALAKDREDRYQTADEFAAALRSVQRGETPPSPATLATRTLPAAAPAAAIMGATQMPQNGSGHAMNGQPLNAQPVALQESNDDEELEERDRRSRKGLWIASSIFGVLLIVGVVFGLLWMQAERERNAPVNIPSLENLSLEQAQAKLSELELNYEVKEEHSDSVDEGHVISTDPAAGTSVKKQTVVTLMVSEGTDKVKVPRDVIGKNEREARRILEEAKLTVSDDVKTKDSASESQGTVLEVSPKPGTELRFGDEVQLTISSGEVSLPDVTGLEESEAVKKLTSDEYKLEVQVTRAVDDSVDEGTVVSQRPGKGTKTSPGSIVVIVVAEAPEQPSESPSDESEDGGDESDSGEDSEESPSSTIGADE</sequence>
<evidence type="ECO:0000256" key="9">
    <source>
        <dbReference type="ARBA" id="ARBA00048679"/>
    </source>
</evidence>
<dbReference type="InterPro" id="IPR017441">
    <property type="entry name" value="Protein_kinase_ATP_BS"/>
</dbReference>
<dbReference type="InterPro" id="IPR005543">
    <property type="entry name" value="PASTA_dom"/>
</dbReference>
<evidence type="ECO:0000256" key="11">
    <source>
        <dbReference type="SAM" id="MobiDB-lite"/>
    </source>
</evidence>
<evidence type="ECO:0000256" key="2">
    <source>
        <dbReference type="ARBA" id="ARBA00022527"/>
    </source>
</evidence>
<dbReference type="SMART" id="SM00740">
    <property type="entry name" value="PASTA"/>
    <property type="match status" value="3"/>
</dbReference>
<evidence type="ECO:0000256" key="7">
    <source>
        <dbReference type="ARBA" id="ARBA00022840"/>
    </source>
</evidence>
<dbReference type="GO" id="GO:0004674">
    <property type="term" value="F:protein serine/threonine kinase activity"/>
    <property type="evidence" value="ECO:0007669"/>
    <property type="project" value="UniProtKB-EC"/>
</dbReference>
<name>A0ABU1Z269_9MICC</name>
<comment type="caution">
    <text evidence="15">The sequence shown here is derived from an EMBL/GenBank/DDBJ whole genome shotgun (WGS) entry which is preliminary data.</text>
</comment>
<dbReference type="Pfam" id="PF03793">
    <property type="entry name" value="PASTA"/>
    <property type="match status" value="3"/>
</dbReference>
<feature type="compositionally biased region" description="Basic and acidic residues" evidence="11">
    <location>
        <begin position="7"/>
        <end position="16"/>
    </location>
</feature>
<comment type="catalytic activity">
    <reaction evidence="8">
        <text>L-threonyl-[protein] + ATP = O-phospho-L-threonyl-[protein] + ADP + H(+)</text>
        <dbReference type="Rhea" id="RHEA:46608"/>
        <dbReference type="Rhea" id="RHEA-COMP:11060"/>
        <dbReference type="Rhea" id="RHEA-COMP:11605"/>
        <dbReference type="ChEBI" id="CHEBI:15378"/>
        <dbReference type="ChEBI" id="CHEBI:30013"/>
        <dbReference type="ChEBI" id="CHEBI:30616"/>
        <dbReference type="ChEBI" id="CHEBI:61977"/>
        <dbReference type="ChEBI" id="CHEBI:456216"/>
        <dbReference type="EC" id="2.7.11.1"/>
    </reaction>
</comment>
<protein>
    <recommendedName>
        <fullName evidence="1">non-specific serine/threonine protein kinase</fullName>
        <ecNumber evidence="1">2.7.11.1</ecNumber>
    </recommendedName>
</protein>
<keyword evidence="4" id="KW-0677">Repeat</keyword>
<dbReference type="NCBIfam" id="NF033483">
    <property type="entry name" value="PknB_PASTA_kin"/>
    <property type="match status" value="1"/>
</dbReference>
<dbReference type="CDD" id="cd06577">
    <property type="entry name" value="PASTA_pknB"/>
    <property type="match status" value="3"/>
</dbReference>
<dbReference type="InterPro" id="IPR000719">
    <property type="entry name" value="Prot_kinase_dom"/>
</dbReference>
<dbReference type="Gene3D" id="3.30.10.20">
    <property type="match status" value="3"/>
</dbReference>
<feature type="domain" description="PASTA" evidence="14">
    <location>
        <begin position="468"/>
        <end position="537"/>
    </location>
</feature>
<evidence type="ECO:0000256" key="4">
    <source>
        <dbReference type="ARBA" id="ARBA00022737"/>
    </source>
</evidence>
<feature type="region of interest" description="Disordered" evidence="11">
    <location>
        <begin position="500"/>
        <end position="522"/>
    </location>
</feature>
<dbReference type="PROSITE" id="PS51178">
    <property type="entry name" value="PASTA"/>
    <property type="match status" value="3"/>
</dbReference>
<keyword evidence="7 10" id="KW-0067">ATP-binding</keyword>
<evidence type="ECO:0000256" key="6">
    <source>
        <dbReference type="ARBA" id="ARBA00022777"/>
    </source>
</evidence>
<dbReference type="SMART" id="SM00220">
    <property type="entry name" value="S_TKc"/>
    <property type="match status" value="1"/>
</dbReference>
<dbReference type="RefSeq" id="WP_310248447.1">
    <property type="nucleotide sequence ID" value="NZ_JAVDXX010000001.1"/>
</dbReference>
<feature type="domain" description="PASTA" evidence="14">
    <location>
        <begin position="538"/>
        <end position="604"/>
    </location>
</feature>
<feature type="domain" description="PASTA" evidence="14">
    <location>
        <begin position="401"/>
        <end position="467"/>
    </location>
</feature>
<comment type="catalytic activity">
    <reaction evidence="9">
        <text>L-seryl-[protein] + ATP = O-phospho-L-seryl-[protein] + ADP + H(+)</text>
        <dbReference type="Rhea" id="RHEA:17989"/>
        <dbReference type="Rhea" id="RHEA-COMP:9863"/>
        <dbReference type="Rhea" id="RHEA-COMP:11604"/>
        <dbReference type="ChEBI" id="CHEBI:15378"/>
        <dbReference type="ChEBI" id="CHEBI:29999"/>
        <dbReference type="ChEBI" id="CHEBI:30616"/>
        <dbReference type="ChEBI" id="CHEBI:83421"/>
        <dbReference type="ChEBI" id="CHEBI:456216"/>
        <dbReference type="EC" id="2.7.11.1"/>
    </reaction>
</comment>
<evidence type="ECO:0000256" key="5">
    <source>
        <dbReference type="ARBA" id="ARBA00022741"/>
    </source>
</evidence>
<dbReference type="PROSITE" id="PS00108">
    <property type="entry name" value="PROTEIN_KINASE_ST"/>
    <property type="match status" value="1"/>
</dbReference>
<keyword evidence="5 10" id="KW-0547">Nucleotide-binding</keyword>
<organism evidence="15 16">
    <name type="scientific">Pseudoglutamicibacter albus</name>
    <dbReference type="NCBI Taxonomy" id="98671"/>
    <lineage>
        <taxon>Bacteria</taxon>
        <taxon>Bacillati</taxon>
        <taxon>Actinomycetota</taxon>
        <taxon>Actinomycetes</taxon>
        <taxon>Micrococcales</taxon>
        <taxon>Micrococcaceae</taxon>
        <taxon>Pseudoglutamicibacter</taxon>
    </lineage>
</organism>
<feature type="transmembrane region" description="Helical" evidence="12">
    <location>
        <begin position="373"/>
        <end position="395"/>
    </location>
</feature>
<keyword evidence="2" id="KW-0723">Serine/threonine-protein kinase</keyword>
<feature type="binding site" evidence="10">
    <location>
        <position position="59"/>
    </location>
    <ligand>
        <name>ATP</name>
        <dbReference type="ChEBI" id="CHEBI:30616"/>
    </ligand>
</feature>
<evidence type="ECO:0000256" key="10">
    <source>
        <dbReference type="PROSITE-ProRule" id="PRU10141"/>
    </source>
</evidence>
<evidence type="ECO:0000256" key="3">
    <source>
        <dbReference type="ARBA" id="ARBA00022679"/>
    </source>
</evidence>
<evidence type="ECO:0000259" key="13">
    <source>
        <dbReference type="PROSITE" id="PS50011"/>
    </source>
</evidence>
<dbReference type="PANTHER" id="PTHR43289">
    <property type="entry name" value="MITOGEN-ACTIVATED PROTEIN KINASE KINASE KINASE 20-RELATED"/>
    <property type="match status" value="1"/>
</dbReference>
<dbReference type="SUPFAM" id="SSF56112">
    <property type="entry name" value="Protein kinase-like (PK-like)"/>
    <property type="match status" value="1"/>
</dbReference>
<evidence type="ECO:0000256" key="12">
    <source>
        <dbReference type="SAM" id="Phobius"/>
    </source>
</evidence>
<feature type="domain" description="Protein kinase" evidence="13">
    <location>
        <begin position="30"/>
        <end position="298"/>
    </location>
</feature>
<dbReference type="InterPro" id="IPR008271">
    <property type="entry name" value="Ser/Thr_kinase_AS"/>
</dbReference>